<evidence type="ECO:0000313" key="2">
    <source>
        <dbReference type="Proteomes" id="UP000707731"/>
    </source>
</evidence>
<keyword evidence="2" id="KW-1185">Reference proteome</keyword>
<accession>A0ABS0D7P8</accession>
<dbReference type="Proteomes" id="UP000707731">
    <property type="component" value="Unassembled WGS sequence"/>
</dbReference>
<protein>
    <submittedName>
        <fullName evidence="1">Uncharacterized protein</fullName>
    </submittedName>
</protein>
<dbReference type="EMBL" id="JADLQN010000001">
    <property type="protein sequence ID" value="MBF6354490.1"/>
    <property type="molecule type" value="Genomic_DNA"/>
</dbReference>
<sequence>MGAAGLRGGDALALAFKDRALELGEGAMIDSIRVAIGDARADMNAVPLSRVYCAPEIRLSRKQP</sequence>
<comment type="caution">
    <text evidence="1">The sequence shown here is derived from an EMBL/GenBank/DDBJ whole genome shotgun (WGS) entry which is preliminary data.</text>
</comment>
<organism evidence="1 2">
    <name type="scientific">Nocardia higoensis</name>
    <dbReference type="NCBI Taxonomy" id="228599"/>
    <lineage>
        <taxon>Bacteria</taxon>
        <taxon>Bacillati</taxon>
        <taxon>Actinomycetota</taxon>
        <taxon>Actinomycetes</taxon>
        <taxon>Mycobacteriales</taxon>
        <taxon>Nocardiaceae</taxon>
        <taxon>Nocardia</taxon>
    </lineage>
</organism>
<evidence type="ECO:0000313" key="1">
    <source>
        <dbReference type="EMBL" id="MBF6354490.1"/>
    </source>
</evidence>
<name>A0ABS0D7P8_9NOCA</name>
<gene>
    <name evidence="1" type="ORF">IU449_08030</name>
</gene>
<reference evidence="1 2" key="1">
    <citation type="submission" date="2020-10" db="EMBL/GenBank/DDBJ databases">
        <title>Identification of Nocardia species via Next-generation sequencing and recognition of intraspecies genetic diversity.</title>
        <authorList>
            <person name="Li P."/>
            <person name="Li P."/>
            <person name="Lu B."/>
        </authorList>
    </citation>
    <scope>NUCLEOTIDE SEQUENCE [LARGE SCALE GENOMIC DNA]</scope>
    <source>
        <strain evidence="1 2">BJ06-0143</strain>
    </source>
</reference>
<proteinExistence type="predicted"/>